<feature type="compositionally biased region" description="Polar residues" evidence="1">
    <location>
        <begin position="253"/>
        <end position="265"/>
    </location>
</feature>
<dbReference type="OrthoDB" id="2359117at2759"/>
<feature type="compositionally biased region" description="Low complexity" evidence="1">
    <location>
        <begin position="165"/>
        <end position="177"/>
    </location>
</feature>
<feature type="region of interest" description="Disordered" evidence="1">
    <location>
        <begin position="221"/>
        <end position="340"/>
    </location>
</feature>
<feature type="compositionally biased region" description="Polar residues" evidence="1">
    <location>
        <begin position="408"/>
        <end position="420"/>
    </location>
</feature>
<gene>
    <name evidence="2" type="ORF">SI65_08413</name>
</gene>
<dbReference type="GO" id="GO:0005737">
    <property type="term" value="C:cytoplasm"/>
    <property type="evidence" value="ECO:0007669"/>
    <property type="project" value="TreeGrafter"/>
</dbReference>
<keyword evidence="3" id="KW-1185">Reference proteome</keyword>
<feature type="compositionally biased region" description="Polar residues" evidence="1">
    <location>
        <begin position="372"/>
        <end position="390"/>
    </location>
</feature>
<feature type="region of interest" description="Disordered" evidence="1">
    <location>
        <begin position="146"/>
        <end position="177"/>
    </location>
</feature>
<accession>A0A1E3B4Y4</accession>
<protein>
    <submittedName>
        <fullName evidence="2">Uncharacterized protein</fullName>
    </submittedName>
</protein>
<feature type="compositionally biased region" description="Polar residues" evidence="1">
    <location>
        <begin position="290"/>
        <end position="299"/>
    </location>
</feature>
<dbReference type="AlphaFoldDB" id="A0A1E3B4Y4"/>
<comment type="caution">
    <text evidence="2">The sequence shown here is derived from an EMBL/GenBank/DDBJ whole genome shotgun (WGS) entry which is preliminary data.</text>
</comment>
<dbReference type="STRING" id="573508.A0A1E3B4Y4"/>
<feature type="region of interest" description="Disordered" evidence="1">
    <location>
        <begin position="196"/>
        <end position="215"/>
    </location>
</feature>
<dbReference type="PANTHER" id="PTHR28246:SF1">
    <property type="entry name" value="G1-SPECIFIC TRANSCRIPTIONAL REPRESSOR WHI5-RELATED"/>
    <property type="match status" value="1"/>
</dbReference>
<feature type="region of interest" description="Disordered" evidence="1">
    <location>
        <begin position="408"/>
        <end position="519"/>
    </location>
</feature>
<feature type="compositionally biased region" description="Basic and acidic residues" evidence="1">
    <location>
        <begin position="460"/>
        <end position="469"/>
    </location>
</feature>
<dbReference type="VEuPathDB" id="FungiDB:SI65_08413"/>
<evidence type="ECO:0000313" key="2">
    <source>
        <dbReference type="EMBL" id="ODM15979.1"/>
    </source>
</evidence>
<dbReference type="EMBL" id="JXNT01000013">
    <property type="protein sequence ID" value="ODM15979.1"/>
    <property type="molecule type" value="Genomic_DNA"/>
</dbReference>
<feature type="compositionally biased region" description="Polar residues" evidence="1">
    <location>
        <begin position="57"/>
        <end position="83"/>
    </location>
</feature>
<evidence type="ECO:0000313" key="3">
    <source>
        <dbReference type="Proteomes" id="UP000094569"/>
    </source>
</evidence>
<feature type="compositionally biased region" description="Basic and acidic residues" evidence="1">
    <location>
        <begin position="477"/>
        <end position="496"/>
    </location>
</feature>
<dbReference type="GO" id="GO:0033309">
    <property type="term" value="C:SBF transcription complex"/>
    <property type="evidence" value="ECO:0007669"/>
    <property type="project" value="TreeGrafter"/>
</dbReference>
<dbReference type="GO" id="GO:0003712">
    <property type="term" value="F:transcription coregulator activity"/>
    <property type="evidence" value="ECO:0007669"/>
    <property type="project" value="TreeGrafter"/>
</dbReference>
<name>A0A1E3B4Y4_ASPCR</name>
<evidence type="ECO:0000256" key="1">
    <source>
        <dbReference type="SAM" id="MobiDB-lite"/>
    </source>
</evidence>
<feature type="compositionally biased region" description="Low complexity" evidence="1">
    <location>
        <begin position="421"/>
        <end position="441"/>
    </location>
</feature>
<organism evidence="2 3">
    <name type="scientific">Aspergillus cristatus</name>
    <name type="common">Chinese Fuzhuan brick tea-fermentation fungus</name>
    <name type="synonym">Eurotium cristatum</name>
    <dbReference type="NCBI Taxonomy" id="573508"/>
    <lineage>
        <taxon>Eukaryota</taxon>
        <taxon>Fungi</taxon>
        <taxon>Dikarya</taxon>
        <taxon>Ascomycota</taxon>
        <taxon>Pezizomycotina</taxon>
        <taxon>Eurotiomycetes</taxon>
        <taxon>Eurotiomycetidae</taxon>
        <taxon>Eurotiales</taxon>
        <taxon>Aspergillaceae</taxon>
        <taxon>Aspergillus</taxon>
        <taxon>Aspergillus subgen. Aspergillus</taxon>
    </lineage>
</organism>
<dbReference type="GO" id="GO:0000082">
    <property type="term" value="P:G1/S transition of mitotic cell cycle"/>
    <property type="evidence" value="ECO:0007669"/>
    <property type="project" value="InterPro"/>
</dbReference>
<sequence length="519" mass="56242">MNDSADIPSIRGVLHQHQHRGPVETATAPSYYDGKLRPAQIPRGIGDQLQPARVDGSQGSTQSGYRGLASSSGDGAEQSNTYVPETRDLGPTGIEQPLPGSVPDPRQELPHGGSAYASDYMRQGRYAGDRQQIKTEQIGQKRNAFGEIKSPSADIASPGHGVDGSAGYRSRSVSSASHESRIAALSVQLRTRLSHAAAKVQKNRQSQDLRSKSPLHALRGTIPALSSTSPVDNGKQLNVGIGLDDRPDDTAASAFNRSATYNFQPPNGPPRFSEASSSYSNSHSTQPTSQYSPRKSQQAPKLAPPVDIISGWGSGRRRRPNPNEWAQPPRINPPSRHRRHHSQLEFGVLKPYFGHATHAIPGTPSLRPSYEYPTSTSYNGYTRPPTDSQESSMEQDAIETLLFMSSPENSGYRSNTQRQNTISNSIDSSMGSGSSSTSNTNPYLNRHMNTHYNTGPPALDSHDQSRHNGLEAQAGDEIDRMLDRMGDSDSEDEKRFASAHSRSHTVANNSQRCNGLSGS</sequence>
<dbReference type="Proteomes" id="UP000094569">
    <property type="component" value="Unassembled WGS sequence"/>
</dbReference>
<feature type="compositionally biased region" description="Polar residues" evidence="1">
    <location>
        <begin position="504"/>
        <end position="519"/>
    </location>
</feature>
<feature type="compositionally biased region" description="Low complexity" evidence="1">
    <location>
        <begin position="273"/>
        <end position="289"/>
    </location>
</feature>
<feature type="region of interest" description="Disordered" evidence="1">
    <location>
        <begin position="360"/>
        <end position="390"/>
    </location>
</feature>
<feature type="region of interest" description="Disordered" evidence="1">
    <location>
        <begin position="1"/>
        <end position="116"/>
    </location>
</feature>
<dbReference type="PANTHER" id="PTHR28246">
    <property type="entry name" value="G1-SPECIFIC TRANSCRIPTIONAL REPRESSOR WHI5-RELATED"/>
    <property type="match status" value="1"/>
</dbReference>
<reference evidence="2 3" key="1">
    <citation type="journal article" date="2016" name="BMC Genomics">
        <title>Comparative genomic and transcriptomic analyses of the Fuzhuan brick tea-fermentation fungus Aspergillus cristatus.</title>
        <authorList>
            <person name="Ge Y."/>
            <person name="Wang Y."/>
            <person name="Liu Y."/>
            <person name="Tan Y."/>
            <person name="Ren X."/>
            <person name="Zhang X."/>
            <person name="Hyde K.D."/>
            <person name="Liu Y."/>
            <person name="Liu Z."/>
        </authorList>
    </citation>
    <scope>NUCLEOTIDE SEQUENCE [LARGE SCALE GENOMIC DNA]</scope>
    <source>
        <strain evidence="2 3">GZAAS20.1005</strain>
    </source>
</reference>
<dbReference type="InterPro" id="IPR039198">
    <property type="entry name" value="Srl3/Whi5"/>
</dbReference>
<proteinExistence type="predicted"/>